<evidence type="ECO:0000256" key="3">
    <source>
        <dbReference type="ARBA" id="ARBA00022475"/>
    </source>
</evidence>
<evidence type="ECO:0000256" key="1">
    <source>
        <dbReference type="ARBA" id="ARBA00004429"/>
    </source>
</evidence>
<evidence type="ECO:0000313" key="10">
    <source>
        <dbReference type="EMBL" id="OGK07448.1"/>
    </source>
</evidence>
<comment type="caution">
    <text evidence="10">The sequence shown here is derived from an EMBL/GenBank/DDBJ whole genome shotgun (WGS) entry which is preliminary data.</text>
</comment>
<dbReference type="Proteomes" id="UP000179243">
    <property type="component" value="Unassembled WGS sequence"/>
</dbReference>
<evidence type="ECO:0000256" key="6">
    <source>
        <dbReference type="ARBA" id="ARBA00022989"/>
    </source>
</evidence>
<comment type="similarity">
    <text evidence="2">Belongs to the GSP F family.</text>
</comment>
<dbReference type="FunFam" id="1.20.81.30:FF:000001">
    <property type="entry name" value="Type II secretion system protein F"/>
    <property type="match status" value="2"/>
</dbReference>
<dbReference type="GO" id="GO:0005886">
    <property type="term" value="C:plasma membrane"/>
    <property type="evidence" value="ECO:0007669"/>
    <property type="project" value="UniProtKB-SubCell"/>
</dbReference>
<dbReference type="PRINTS" id="PR00812">
    <property type="entry name" value="BCTERIALGSPF"/>
</dbReference>
<keyword evidence="3" id="KW-1003">Cell membrane</keyword>
<dbReference type="InterPro" id="IPR003004">
    <property type="entry name" value="GspF/PilC"/>
</dbReference>
<dbReference type="InterPro" id="IPR018076">
    <property type="entry name" value="T2SS_GspF_dom"/>
</dbReference>
<comment type="subcellular location">
    <subcellularLocation>
        <location evidence="1">Cell inner membrane</location>
        <topology evidence="1">Multi-pass membrane protein</topology>
    </subcellularLocation>
</comment>
<name>A0A1F7FLD5_UNCRA</name>
<feature type="transmembrane region" description="Helical" evidence="8">
    <location>
        <begin position="203"/>
        <end position="229"/>
    </location>
</feature>
<reference evidence="10 11" key="1">
    <citation type="journal article" date="2016" name="Nat. Commun.">
        <title>Thousands of microbial genomes shed light on interconnected biogeochemical processes in an aquifer system.</title>
        <authorList>
            <person name="Anantharaman K."/>
            <person name="Brown C.T."/>
            <person name="Hug L.A."/>
            <person name="Sharon I."/>
            <person name="Castelle C.J."/>
            <person name="Probst A.J."/>
            <person name="Thomas B.C."/>
            <person name="Singh A."/>
            <person name="Wilkins M.J."/>
            <person name="Karaoz U."/>
            <person name="Brodie E.L."/>
            <person name="Williams K.H."/>
            <person name="Hubbard S.S."/>
            <person name="Banfield J.F."/>
        </authorList>
    </citation>
    <scope>NUCLEOTIDE SEQUENCE [LARGE SCALE GENOMIC DNA]</scope>
</reference>
<dbReference type="InterPro" id="IPR042094">
    <property type="entry name" value="T2SS_GspF_sf"/>
</dbReference>
<dbReference type="AlphaFoldDB" id="A0A1F7FLD5"/>
<proteinExistence type="inferred from homology"/>
<evidence type="ECO:0000256" key="4">
    <source>
        <dbReference type="ARBA" id="ARBA00022519"/>
    </source>
</evidence>
<organism evidence="10 11">
    <name type="scientific">Candidatus Raymondbacteria bacterium RIFOXYD12_FULL_49_13</name>
    <dbReference type="NCBI Taxonomy" id="1817890"/>
    <lineage>
        <taxon>Bacteria</taxon>
        <taxon>Raymondiibacteriota</taxon>
    </lineage>
</organism>
<evidence type="ECO:0000313" key="11">
    <source>
        <dbReference type="Proteomes" id="UP000179243"/>
    </source>
</evidence>
<keyword evidence="5 8" id="KW-0812">Transmembrane</keyword>
<dbReference type="EMBL" id="MFYX01000007">
    <property type="protein sequence ID" value="OGK07448.1"/>
    <property type="molecule type" value="Genomic_DNA"/>
</dbReference>
<dbReference type="PANTHER" id="PTHR30012">
    <property type="entry name" value="GENERAL SECRETION PATHWAY PROTEIN"/>
    <property type="match status" value="1"/>
</dbReference>
<keyword evidence="7 8" id="KW-0472">Membrane</keyword>
<keyword evidence="4" id="KW-0997">Cell inner membrane</keyword>
<dbReference type="Pfam" id="PF00482">
    <property type="entry name" value="T2SSF"/>
    <property type="match status" value="2"/>
</dbReference>
<feature type="transmembrane region" description="Helical" evidence="8">
    <location>
        <begin position="160"/>
        <end position="183"/>
    </location>
</feature>
<evidence type="ECO:0000256" key="5">
    <source>
        <dbReference type="ARBA" id="ARBA00022692"/>
    </source>
</evidence>
<protein>
    <recommendedName>
        <fullName evidence="9">Type II secretion system protein GspF domain-containing protein</fullName>
    </recommendedName>
</protein>
<dbReference type="Gene3D" id="1.20.81.30">
    <property type="entry name" value="Type II secretion system (T2SS), domain F"/>
    <property type="match status" value="2"/>
</dbReference>
<evidence type="ECO:0000259" key="9">
    <source>
        <dbReference type="Pfam" id="PF00482"/>
    </source>
</evidence>
<accession>A0A1F7FLD5</accession>
<keyword evidence="6 8" id="KW-1133">Transmembrane helix</keyword>
<gene>
    <name evidence="10" type="ORF">A2519_11155</name>
</gene>
<feature type="domain" description="Type II secretion system protein GspF" evidence="9">
    <location>
        <begin position="264"/>
        <end position="386"/>
    </location>
</feature>
<feature type="transmembrane region" description="Helical" evidence="8">
    <location>
        <begin position="363"/>
        <end position="385"/>
    </location>
</feature>
<feature type="domain" description="Type II secretion system protein GspF" evidence="9">
    <location>
        <begin position="61"/>
        <end position="184"/>
    </location>
</feature>
<evidence type="ECO:0000256" key="8">
    <source>
        <dbReference type="SAM" id="Phobius"/>
    </source>
</evidence>
<evidence type="ECO:0000256" key="2">
    <source>
        <dbReference type="ARBA" id="ARBA00005745"/>
    </source>
</evidence>
<dbReference type="PANTHER" id="PTHR30012:SF0">
    <property type="entry name" value="TYPE II SECRETION SYSTEM PROTEIN F-RELATED"/>
    <property type="match status" value="1"/>
</dbReference>
<evidence type="ECO:0000256" key="7">
    <source>
        <dbReference type="ARBA" id="ARBA00023136"/>
    </source>
</evidence>
<sequence length="395" mass="43276">MPKFSYNAQTGATNYVAAASIDEAALILRKKRIIFKDLRRVRRKITFSLFKDVSMVELSQFTRQFAAMAGAGLPLVEILDVLSEATQNRHFNKAVTEVLGLVRGGASLAEALKTQPRYFNELYCNMVGAGEASGSLNVIMKRLANYLEKSAKVQQKVKGAFIYPSVVIGVAAMALFVIMTFVVPAFSDMFSQMGRTLPLPTRVVIGISNFIGHKLLFIVLFLVLAGFAIKKGMRTQKGSRIWGDVLLRTPFFGTLAIKTIVARFARLVSTLVGSGIPVLEALKIAQATAGNHRIERGLGMATQSIAEGRGIADTLDEMSLFPNMVIKMIQVGERTGELPDMLSKIAEFYEDEVDRTIDALTSVIEPVIILLLGVCIGGILLSMYLPMFEIINLVQ</sequence>